<protein>
    <submittedName>
        <fullName evidence="2">Uncharacterized protein</fullName>
    </submittedName>
</protein>
<dbReference type="Gene3D" id="3.40.50.1110">
    <property type="entry name" value="SGNH hydrolase"/>
    <property type="match status" value="1"/>
</dbReference>
<dbReference type="PANTHER" id="PTHR37981:SF1">
    <property type="entry name" value="SGNH HYDROLASE-TYPE ESTERASE DOMAIN-CONTAINING PROTEIN"/>
    <property type="match status" value="1"/>
</dbReference>
<feature type="region of interest" description="Disordered" evidence="1">
    <location>
        <begin position="38"/>
        <end position="63"/>
    </location>
</feature>
<dbReference type="InParanoid" id="A0A1J7IMY4"/>
<dbReference type="SUPFAM" id="SSF52266">
    <property type="entry name" value="SGNH hydrolase"/>
    <property type="match status" value="1"/>
</dbReference>
<gene>
    <name evidence="2" type="ORF">CONLIGDRAFT_617692</name>
</gene>
<dbReference type="Pfam" id="PF18647">
    <property type="entry name" value="Fungal_lectin_2"/>
    <property type="match status" value="1"/>
</dbReference>
<sequence>MNGDARLPAGDHEFHNAVCSGSSTADVQNYQFYDEDTSGKPNWQYGRRQQWRPPGSDTPKRTCDEQRTATWDLLISPDVTDNIDKTIKKIVEKARSGPVGDNFRLYVTGFPQFFSAETNECDDVTFARAANPIDDGRPHTRMTQDLRKEYNAMSVQLNSAIEKAVLRNTDQGVKWISIDGLMQGHRFCEPGVTEPDQHNPNLWLYHYPYNDPENAAVDAVFEKAYNKVSTSVDVNVAFKTYNDFQNAVLDAIEPDGANSTEGWNDWFWSGLAPRFKTFHPQITLHENIRDLILENYISDLGGSKTTDPPPPPPQDTNKCHGVGGDYWVMSRDVAADNVKAFCQQTVKKVTYNQGSVNELELSVRKLDDDSKSPAAAPDCVGRYQRAVLDGCDGNDPINNPHNYKFGSVFTSADGWEYTMTPLSKQVNEINCDVSYKFFFDSFEIRGKNLPDAKFGANGEGLKAQVSGCGSITKWNFEWTPNDVKFQWYASGQLPIGTKNCVGDALMSAGGSGEGNYHGPGKRTSVARRRPYGIEDWPGYGDDGKHVFGHAPTD</sequence>
<dbReference type="GO" id="GO:0016788">
    <property type="term" value="F:hydrolase activity, acting on ester bonds"/>
    <property type="evidence" value="ECO:0007669"/>
    <property type="project" value="InterPro"/>
</dbReference>
<dbReference type="PANTHER" id="PTHR37981">
    <property type="entry name" value="LIPASE 2"/>
    <property type="match status" value="1"/>
</dbReference>
<dbReference type="AlphaFoldDB" id="A0A1J7IMY4"/>
<dbReference type="OrthoDB" id="1896086at2759"/>
<dbReference type="GO" id="GO:0006629">
    <property type="term" value="P:lipid metabolic process"/>
    <property type="evidence" value="ECO:0007669"/>
    <property type="project" value="TreeGrafter"/>
</dbReference>
<evidence type="ECO:0000313" key="2">
    <source>
        <dbReference type="EMBL" id="OIW28741.1"/>
    </source>
</evidence>
<accession>A0A1J7IMY4</accession>
<dbReference type="InterPro" id="IPR036514">
    <property type="entry name" value="SGNH_hydro_sf"/>
</dbReference>
<evidence type="ECO:0000256" key="1">
    <source>
        <dbReference type="SAM" id="MobiDB-lite"/>
    </source>
</evidence>
<dbReference type="Proteomes" id="UP000182658">
    <property type="component" value="Unassembled WGS sequence"/>
</dbReference>
<dbReference type="InterPro" id="IPR037460">
    <property type="entry name" value="SEST-like"/>
</dbReference>
<evidence type="ECO:0000313" key="3">
    <source>
        <dbReference type="Proteomes" id="UP000182658"/>
    </source>
</evidence>
<reference evidence="2 3" key="1">
    <citation type="submission" date="2016-10" db="EMBL/GenBank/DDBJ databases">
        <title>Draft genome sequence of Coniochaeta ligniaria NRRL30616, a lignocellulolytic fungus for bioabatement of inhibitors in plant biomass hydrolysates.</title>
        <authorList>
            <consortium name="DOE Joint Genome Institute"/>
            <person name="Jimenez D.J."/>
            <person name="Hector R.E."/>
            <person name="Riley R."/>
            <person name="Sun H."/>
            <person name="Grigoriev I.V."/>
            <person name="Van Elsas J.D."/>
            <person name="Nichols N.N."/>
        </authorList>
    </citation>
    <scope>NUCLEOTIDE SEQUENCE [LARGE SCALE GENOMIC DNA]</scope>
    <source>
        <strain evidence="2 3">NRRL 30616</strain>
    </source>
</reference>
<proteinExistence type="predicted"/>
<organism evidence="2 3">
    <name type="scientific">Coniochaeta ligniaria NRRL 30616</name>
    <dbReference type="NCBI Taxonomy" id="1408157"/>
    <lineage>
        <taxon>Eukaryota</taxon>
        <taxon>Fungi</taxon>
        <taxon>Dikarya</taxon>
        <taxon>Ascomycota</taxon>
        <taxon>Pezizomycotina</taxon>
        <taxon>Sordariomycetes</taxon>
        <taxon>Sordariomycetidae</taxon>
        <taxon>Coniochaetales</taxon>
        <taxon>Coniochaetaceae</taxon>
        <taxon>Coniochaeta</taxon>
    </lineage>
</organism>
<keyword evidence="3" id="KW-1185">Reference proteome</keyword>
<dbReference type="EMBL" id="KV875098">
    <property type="protein sequence ID" value="OIW28741.1"/>
    <property type="molecule type" value="Genomic_DNA"/>
</dbReference>
<name>A0A1J7IMY4_9PEZI</name>
<dbReference type="STRING" id="1408157.A0A1J7IMY4"/>